<keyword evidence="2" id="KW-0106">Calcium</keyword>
<dbReference type="SMART" id="SM00054">
    <property type="entry name" value="EFh"/>
    <property type="match status" value="4"/>
</dbReference>
<proteinExistence type="predicted"/>
<comment type="caution">
    <text evidence="4">The sequence shown here is derived from an EMBL/GenBank/DDBJ whole genome shotgun (WGS) entry which is preliminary data.</text>
</comment>
<evidence type="ECO:0000256" key="2">
    <source>
        <dbReference type="ARBA" id="ARBA00022837"/>
    </source>
</evidence>
<accession>A0A8T2RTS6</accession>
<dbReference type="InterPro" id="IPR011992">
    <property type="entry name" value="EF-hand-dom_pair"/>
</dbReference>
<feature type="domain" description="EF-hand" evidence="3">
    <location>
        <begin position="99"/>
        <end position="134"/>
    </location>
</feature>
<evidence type="ECO:0000256" key="1">
    <source>
        <dbReference type="ARBA" id="ARBA00022737"/>
    </source>
</evidence>
<dbReference type="OMA" id="DVIGTMM"/>
<evidence type="ECO:0000259" key="3">
    <source>
        <dbReference type="PROSITE" id="PS50222"/>
    </source>
</evidence>
<dbReference type="GO" id="GO:0005509">
    <property type="term" value="F:calcium ion binding"/>
    <property type="evidence" value="ECO:0007669"/>
    <property type="project" value="InterPro"/>
</dbReference>
<keyword evidence="1" id="KW-0677">Repeat</keyword>
<dbReference type="SUPFAM" id="SSF47473">
    <property type="entry name" value="EF-hand"/>
    <property type="match status" value="1"/>
</dbReference>
<dbReference type="CDD" id="cd00051">
    <property type="entry name" value="EFh"/>
    <property type="match status" value="2"/>
</dbReference>
<dbReference type="InterPro" id="IPR002048">
    <property type="entry name" value="EF_hand_dom"/>
</dbReference>
<feature type="domain" description="EF-hand" evidence="3">
    <location>
        <begin position="50"/>
        <end position="85"/>
    </location>
</feature>
<dbReference type="Proteomes" id="UP000825935">
    <property type="component" value="Chromosome 24"/>
</dbReference>
<organism evidence="4 5">
    <name type="scientific">Ceratopteris richardii</name>
    <name type="common">Triangle waterfern</name>
    <dbReference type="NCBI Taxonomy" id="49495"/>
    <lineage>
        <taxon>Eukaryota</taxon>
        <taxon>Viridiplantae</taxon>
        <taxon>Streptophyta</taxon>
        <taxon>Embryophyta</taxon>
        <taxon>Tracheophyta</taxon>
        <taxon>Polypodiopsida</taxon>
        <taxon>Polypodiidae</taxon>
        <taxon>Polypodiales</taxon>
        <taxon>Pteridineae</taxon>
        <taxon>Pteridaceae</taxon>
        <taxon>Parkerioideae</taxon>
        <taxon>Ceratopteris</taxon>
    </lineage>
</organism>
<name>A0A8T2RTS6_CERRI</name>
<dbReference type="PANTHER" id="PTHR23050">
    <property type="entry name" value="CALCIUM BINDING PROTEIN"/>
    <property type="match status" value="1"/>
</dbReference>
<dbReference type="AlphaFoldDB" id="A0A8T2RTS6"/>
<dbReference type="Pfam" id="PF13499">
    <property type="entry name" value="EF-hand_7"/>
    <property type="match status" value="1"/>
</dbReference>
<keyword evidence="5" id="KW-1185">Reference proteome</keyword>
<dbReference type="PROSITE" id="PS50222">
    <property type="entry name" value="EF_HAND_2"/>
    <property type="match status" value="3"/>
</dbReference>
<dbReference type="OrthoDB" id="26525at2759"/>
<dbReference type="Pfam" id="PF13202">
    <property type="entry name" value="EF-hand_5"/>
    <property type="match status" value="1"/>
</dbReference>
<protein>
    <recommendedName>
        <fullName evidence="3">EF-hand domain-containing protein</fullName>
    </recommendedName>
</protein>
<dbReference type="InterPro" id="IPR050145">
    <property type="entry name" value="Centrin_CML-like"/>
</dbReference>
<dbReference type="EMBL" id="CM035429">
    <property type="protein sequence ID" value="KAH7299856.1"/>
    <property type="molecule type" value="Genomic_DNA"/>
</dbReference>
<feature type="domain" description="EF-hand" evidence="3">
    <location>
        <begin position="13"/>
        <end position="48"/>
    </location>
</feature>
<dbReference type="Gene3D" id="1.10.238.10">
    <property type="entry name" value="EF-hand"/>
    <property type="match status" value="2"/>
</dbReference>
<evidence type="ECO:0000313" key="4">
    <source>
        <dbReference type="EMBL" id="KAH7299856.1"/>
    </source>
</evidence>
<evidence type="ECO:0000313" key="5">
    <source>
        <dbReference type="Proteomes" id="UP000825935"/>
    </source>
</evidence>
<gene>
    <name evidence="4" type="ORF">KP509_24G033500</name>
</gene>
<sequence length="171" mass="18564">MHSNRKVIGPQEEKERRIIQAFQVLDRDGDGSIGCQDLSAFFCGCLRESLSQEEAASMIASADANGDGFVGLDEFRRLLSASSSACESETLLMMQQCEAERSALRGVFDVLDINKDGLLSHGDLRLAMEMSGNTVSEKEVQSMFELAGVASLGSDTIDFEAFVTLMSSLSF</sequence>
<dbReference type="PROSITE" id="PS00018">
    <property type="entry name" value="EF_HAND_1"/>
    <property type="match status" value="3"/>
</dbReference>
<dbReference type="InterPro" id="IPR018247">
    <property type="entry name" value="EF_Hand_1_Ca_BS"/>
</dbReference>
<reference evidence="4" key="1">
    <citation type="submission" date="2021-08" db="EMBL/GenBank/DDBJ databases">
        <title>WGS assembly of Ceratopteris richardii.</title>
        <authorList>
            <person name="Marchant D.B."/>
            <person name="Chen G."/>
            <person name="Jenkins J."/>
            <person name="Shu S."/>
            <person name="Leebens-Mack J."/>
            <person name="Grimwood J."/>
            <person name="Schmutz J."/>
            <person name="Soltis P."/>
            <person name="Soltis D."/>
            <person name="Chen Z.-H."/>
        </authorList>
    </citation>
    <scope>NUCLEOTIDE SEQUENCE</scope>
    <source>
        <strain evidence="4">Whitten #5841</strain>
        <tissue evidence="4">Leaf</tissue>
    </source>
</reference>